<evidence type="ECO:0000313" key="2">
    <source>
        <dbReference type="EMBL" id="KKN54413.1"/>
    </source>
</evidence>
<evidence type="ECO:0000256" key="1">
    <source>
        <dbReference type="SAM" id="Phobius"/>
    </source>
</evidence>
<feature type="transmembrane region" description="Helical" evidence="1">
    <location>
        <begin position="61"/>
        <end position="82"/>
    </location>
</feature>
<dbReference type="AlphaFoldDB" id="A0A0F9ULF3"/>
<feature type="transmembrane region" description="Helical" evidence="1">
    <location>
        <begin position="119"/>
        <end position="140"/>
    </location>
</feature>
<keyword evidence="1" id="KW-0472">Membrane</keyword>
<organism evidence="2">
    <name type="scientific">marine sediment metagenome</name>
    <dbReference type="NCBI Taxonomy" id="412755"/>
    <lineage>
        <taxon>unclassified sequences</taxon>
        <taxon>metagenomes</taxon>
        <taxon>ecological metagenomes</taxon>
    </lineage>
</organism>
<feature type="transmembrane region" description="Helical" evidence="1">
    <location>
        <begin position="197"/>
        <end position="219"/>
    </location>
</feature>
<accession>A0A0F9ULF3</accession>
<sequence>MAIIDALKAFIDLKTMPLACYLAIGFLLSQFSNIHLYTSSGATTLMTWYKMAGLTTREPRILLISQLCVIMAVVVFLSFQLFSHYAKEWTSLEVLHRSAILFGCLILISQALFSSVMRISYETLFCLVAISAMVLAQAFLRSPHTGIILASPEYKELLDLLKFIIPLCLGIPILMGGAGFITSFYQSEQGMIRLQLYRHILMAIYFELGATLFLIYPILRRILLVRGR</sequence>
<feature type="transmembrane region" description="Helical" evidence="1">
    <location>
        <begin position="160"/>
        <end position="185"/>
    </location>
</feature>
<feature type="transmembrane region" description="Helical" evidence="1">
    <location>
        <begin position="94"/>
        <end position="113"/>
    </location>
</feature>
<name>A0A0F9ULF3_9ZZZZ</name>
<dbReference type="EMBL" id="LAZR01000930">
    <property type="protein sequence ID" value="KKN54413.1"/>
    <property type="molecule type" value="Genomic_DNA"/>
</dbReference>
<comment type="caution">
    <text evidence="2">The sequence shown here is derived from an EMBL/GenBank/DDBJ whole genome shotgun (WGS) entry which is preliminary data.</text>
</comment>
<feature type="transmembrane region" description="Helical" evidence="1">
    <location>
        <begin position="18"/>
        <end position="38"/>
    </location>
</feature>
<proteinExistence type="predicted"/>
<reference evidence="2" key="1">
    <citation type="journal article" date="2015" name="Nature">
        <title>Complex archaea that bridge the gap between prokaryotes and eukaryotes.</title>
        <authorList>
            <person name="Spang A."/>
            <person name="Saw J.H."/>
            <person name="Jorgensen S.L."/>
            <person name="Zaremba-Niedzwiedzka K."/>
            <person name="Martijn J."/>
            <person name="Lind A.E."/>
            <person name="van Eijk R."/>
            <person name="Schleper C."/>
            <person name="Guy L."/>
            <person name="Ettema T.J."/>
        </authorList>
    </citation>
    <scope>NUCLEOTIDE SEQUENCE</scope>
</reference>
<protein>
    <submittedName>
        <fullName evidence="2">Uncharacterized protein</fullName>
    </submittedName>
</protein>
<keyword evidence="1" id="KW-1133">Transmembrane helix</keyword>
<gene>
    <name evidence="2" type="ORF">LCGC14_0592590</name>
</gene>
<keyword evidence="1" id="KW-0812">Transmembrane</keyword>